<organism evidence="10 11">
    <name type="scientific">Toxocara canis</name>
    <name type="common">Canine roundworm</name>
    <dbReference type="NCBI Taxonomy" id="6265"/>
    <lineage>
        <taxon>Eukaryota</taxon>
        <taxon>Metazoa</taxon>
        <taxon>Ecdysozoa</taxon>
        <taxon>Nematoda</taxon>
        <taxon>Chromadorea</taxon>
        <taxon>Rhabditida</taxon>
        <taxon>Spirurina</taxon>
        <taxon>Ascaridomorpha</taxon>
        <taxon>Ascaridoidea</taxon>
        <taxon>Toxocaridae</taxon>
        <taxon>Toxocara</taxon>
    </lineage>
</organism>
<feature type="domain" description="Transcription initiation factor TFIID subunit 2 TPR repeats" evidence="9">
    <location>
        <begin position="794"/>
        <end position="908"/>
    </location>
</feature>
<dbReference type="Pfam" id="PF25577">
    <property type="entry name" value="TPR_TAF2_C"/>
    <property type="match status" value="3"/>
</dbReference>
<feature type="domain" description="Transcription initiation factor TFIID subunit 2 TPR repeats" evidence="9">
    <location>
        <begin position="984"/>
        <end position="1091"/>
    </location>
</feature>
<evidence type="ECO:0000259" key="9">
    <source>
        <dbReference type="Pfam" id="PF25577"/>
    </source>
</evidence>
<keyword evidence="11" id="KW-1185">Reference proteome</keyword>
<comment type="subcellular location">
    <subcellularLocation>
        <location evidence="1">Nucleus</location>
    </subcellularLocation>
</comment>
<protein>
    <recommendedName>
        <fullName evidence="3">Transcription initiation factor TFIID subunit 2</fullName>
    </recommendedName>
    <alternativeName>
        <fullName evidence="7">Transcription initiation factor TFIID 150 kDa subunit</fullName>
    </alternativeName>
</protein>
<keyword evidence="10" id="KW-0396">Initiation factor</keyword>
<dbReference type="GO" id="GO:0005669">
    <property type="term" value="C:transcription factor TFIID complex"/>
    <property type="evidence" value="ECO:0007669"/>
    <property type="project" value="InterPro"/>
</dbReference>
<dbReference type="GO" id="GO:0016251">
    <property type="term" value="F:RNA polymerase II general transcription initiation factor activity"/>
    <property type="evidence" value="ECO:0007669"/>
    <property type="project" value="TreeGrafter"/>
</dbReference>
<evidence type="ECO:0000256" key="1">
    <source>
        <dbReference type="ARBA" id="ARBA00004123"/>
    </source>
</evidence>
<dbReference type="InterPro" id="IPR057991">
    <property type="entry name" value="TPR_TAF2_C"/>
</dbReference>
<evidence type="ECO:0000256" key="4">
    <source>
        <dbReference type="ARBA" id="ARBA00023015"/>
    </source>
</evidence>
<dbReference type="SUPFAM" id="SSF63737">
    <property type="entry name" value="Leukotriene A4 hydrolase N-terminal domain"/>
    <property type="match status" value="1"/>
</dbReference>
<dbReference type="InterPro" id="IPR016024">
    <property type="entry name" value="ARM-type_fold"/>
</dbReference>
<dbReference type="OrthoDB" id="308861at2759"/>
<accession>A0A0B2W3R7</accession>
<evidence type="ECO:0000256" key="6">
    <source>
        <dbReference type="ARBA" id="ARBA00023242"/>
    </source>
</evidence>
<dbReference type="InterPro" id="IPR037813">
    <property type="entry name" value="TAF2"/>
</dbReference>
<comment type="similarity">
    <text evidence="2">Belongs to the TAF2 family.</text>
</comment>
<dbReference type="Gene3D" id="1.10.390.10">
    <property type="entry name" value="Neutral Protease Domain 2"/>
    <property type="match status" value="1"/>
</dbReference>
<evidence type="ECO:0000259" key="8">
    <source>
        <dbReference type="Pfam" id="PF01433"/>
    </source>
</evidence>
<evidence type="ECO:0000256" key="5">
    <source>
        <dbReference type="ARBA" id="ARBA00023163"/>
    </source>
</evidence>
<gene>
    <name evidence="10" type="primary">TAF2</name>
    <name evidence="10" type="ORF">Tcan_11024</name>
</gene>
<dbReference type="GO" id="GO:0008237">
    <property type="term" value="F:metallopeptidase activity"/>
    <property type="evidence" value="ECO:0007669"/>
    <property type="project" value="InterPro"/>
</dbReference>
<keyword evidence="4" id="KW-0805">Transcription regulation</keyword>
<dbReference type="GO" id="GO:0003682">
    <property type="term" value="F:chromatin binding"/>
    <property type="evidence" value="ECO:0007669"/>
    <property type="project" value="TreeGrafter"/>
</dbReference>
<dbReference type="GO" id="GO:0003743">
    <property type="term" value="F:translation initiation factor activity"/>
    <property type="evidence" value="ECO:0007669"/>
    <property type="project" value="UniProtKB-KW"/>
</dbReference>
<evidence type="ECO:0000313" key="10">
    <source>
        <dbReference type="EMBL" id="KHN88304.1"/>
    </source>
</evidence>
<dbReference type="Proteomes" id="UP000031036">
    <property type="component" value="Unassembled WGS sequence"/>
</dbReference>
<dbReference type="CDD" id="cd09839">
    <property type="entry name" value="M1_like_TAF2"/>
    <property type="match status" value="1"/>
</dbReference>
<dbReference type="GO" id="GO:0000976">
    <property type="term" value="F:transcription cis-regulatory region binding"/>
    <property type="evidence" value="ECO:0007669"/>
    <property type="project" value="TreeGrafter"/>
</dbReference>
<evidence type="ECO:0000313" key="11">
    <source>
        <dbReference type="Proteomes" id="UP000031036"/>
    </source>
</evidence>
<reference evidence="10 11" key="1">
    <citation type="submission" date="2014-11" db="EMBL/GenBank/DDBJ databases">
        <title>Genetic blueprint of the zoonotic pathogen Toxocara canis.</title>
        <authorList>
            <person name="Zhu X.-Q."/>
            <person name="Korhonen P.K."/>
            <person name="Cai H."/>
            <person name="Young N.D."/>
            <person name="Nejsum P."/>
            <person name="von Samson-Himmelstjerna G."/>
            <person name="Boag P.R."/>
            <person name="Tan P."/>
            <person name="Li Q."/>
            <person name="Min J."/>
            <person name="Yang Y."/>
            <person name="Wang X."/>
            <person name="Fang X."/>
            <person name="Hall R.S."/>
            <person name="Hofmann A."/>
            <person name="Sternberg P.W."/>
            <person name="Jex A.R."/>
            <person name="Gasser R.B."/>
        </authorList>
    </citation>
    <scope>NUCLEOTIDE SEQUENCE [LARGE SCALE GENOMIC DNA]</scope>
    <source>
        <strain evidence="10">PN_DK_2014</strain>
    </source>
</reference>
<dbReference type="STRING" id="6265.A0A0B2W3R7"/>
<keyword evidence="6" id="KW-0539">Nucleus</keyword>
<dbReference type="InterPro" id="IPR027268">
    <property type="entry name" value="Peptidase_M4/M1_CTD_sf"/>
</dbReference>
<evidence type="ECO:0000256" key="3">
    <source>
        <dbReference type="ARBA" id="ARBA00017363"/>
    </source>
</evidence>
<dbReference type="SUPFAM" id="SSF55486">
    <property type="entry name" value="Metalloproteases ('zincins'), catalytic domain"/>
    <property type="match status" value="1"/>
</dbReference>
<evidence type="ECO:0000256" key="7">
    <source>
        <dbReference type="ARBA" id="ARBA00033345"/>
    </source>
</evidence>
<comment type="caution">
    <text evidence="10">The sequence shown here is derived from an EMBL/GenBank/DDBJ whole genome shotgun (WGS) entry which is preliminary data.</text>
</comment>
<feature type="domain" description="Transcription initiation factor TFIID subunit 2 TPR repeats" evidence="9">
    <location>
        <begin position="570"/>
        <end position="727"/>
    </location>
</feature>
<dbReference type="PANTHER" id="PTHR15137">
    <property type="entry name" value="TRANSCRIPTION INITIATION FACTOR TFIID"/>
    <property type="match status" value="1"/>
</dbReference>
<name>A0A0B2W3R7_TOXCA</name>
<dbReference type="AlphaFoldDB" id="A0A0B2W3R7"/>
<dbReference type="EMBL" id="JPKZ01000254">
    <property type="protein sequence ID" value="KHN88304.1"/>
    <property type="molecule type" value="Genomic_DNA"/>
</dbReference>
<dbReference type="PANTHER" id="PTHR15137:SF9">
    <property type="entry name" value="TRANSCRIPTION INITIATION FACTOR TFIID SUBUNIT 2"/>
    <property type="match status" value="1"/>
</dbReference>
<dbReference type="GO" id="GO:0006367">
    <property type="term" value="P:transcription initiation at RNA polymerase II promoter"/>
    <property type="evidence" value="ECO:0007669"/>
    <property type="project" value="TreeGrafter"/>
</dbReference>
<proteinExistence type="inferred from homology"/>
<evidence type="ECO:0000256" key="2">
    <source>
        <dbReference type="ARBA" id="ARBA00010937"/>
    </source>
</evidence>
<dbReference type="Gene3D" id="2.60.40.1730">
    <property type="entry name" value="tricorn interacting facor f3 domain"/>
    <property type="match status" value="1"/>
</dbReference>
<keyword evidence="10" id="KW-0648">Protein biosynthesis</keyword>
<dbReference type="GO" id="GO:0008270">
    <property type="term" value="F:zinc ion binding"/>
    <property type="evidence" value="ECO:0007669"/>
    <property type="project" value="InterPro"/>
</dbReference>
<dbReference type="InterPro" id="IPR042097">
    <property type="entry name" value="Aminopeptidase_N-like_N_sf"/>
</dbReference>
<feature type="domain" description="Peptidase M1 membrane alanine aminopeptidase" evidence="8">
    <location>
        <begin position="300"/>
        <end position="535"/>
    </location>
</feature>
<dbReference type="SUPFAM" id="SSF48371">
    <property type="entry name" value="ARM repeat"/>
    <property type="match status" value="1"/>
</dbReference>
<sequence length="1181" mass="133765">MNLGNVLHSNVPPATYGSGVIAGGESSQDTSAFLNCNFRVLSQSVCITDINFQEQSFSVFTELSLVPIHPELRQICLNLGTDALLPNELPEASGGRVTVNDEDAEYTRRDPLEFLVQCPDQSLRRLSQQMYDVLEDSEGELLINVPESCYDSMDEQMVVKVGIDVKVIKPRHGIQFIGHFSREGILEKGAHMYTFRSNVLSSTRQWLPSLDAPDQLCLWRLEITVDAAFVAVASGELIDTVYADDMRSKVYHYQLLLPTSAVNIGFAVGHFTPVVQPDMSEITSFALPSLTALVKHTASTVDRVFEFFEELLSCRFPYSSYKQVFVDQAAETVISFSGMAILSVNILYHKKILDTVQETRQILALAVAQQFFGCFVNAAHWLDTWLMKSLASYITGLFVERYFGTSEYMFQIKKMLNAVCEYESRWGQVVLRPLKNDCKVKQDLHFDARNSFTCSPLYADILFKKGHFVIRMLTKRLGKEPFFQVVQKILSVSMQFSQQQREPINWQHMTVSTESFFRTVSNVTGQELPTFLEQWIYGGGHANFQIQYAFNRKRNMIELEIRQDPAVNSGRQRYSDDHYRASLISALAATVVPADNLDGNMTPDTLNSDMKETLGEFTHALDMDTLKPTFGHVVGISALQAIYQLQCNAHLPLDPKIFWLFAQPKIFSPMRQAALVFLIDMIHRPRLPMVIDVLNRLIEMSITDREPAIRYHIPRQLCERPPFFSSTSYVGPVTVAVQELDGSFTHTIQIDSDQSKHDLQCHSKGRRQKKKKIPLSTGEELEIDLTNMDPDSPMRQAALVFLIDMIHRPRLPMVIDVLNRLIEMSITDREPAIRYHIPRQLCERPPFFSSTSSEIGSSNPTNTKQLANKLWAIIVDAKTESRLRGHFIDLWFVLYGNGVPPVLRAPGSAPQIADKAENGASRMAAISNVERPVDVLAESMWHSTTLDLDEPDSPINRVASELNDDMIDPDLLLVRKINIRQPVYQWEYMLKYERDVLAQLHALDVLQRFPSPQVRTFLLETVENENFFYRVRCRAAFSLTEVVNKLPETWLGPPALLALFKKLFGCKSAPHIPKPNNFVVTSANLQLYFLMNESRLRGHFIDLWFVLYGNGVPPVLRAPGSAPQIADKAENGASRMAAISNVERPVDVLAESMWHSTTLDLDEPDSPINRVASELNDDMLQ</sequence>
<dbReference type="Pfam" id="PF01433">
    <property type="entry name" value="Peptidase_M1"/>
    <property type="match status" value="1"/>
</dbReference>
<dbReference type="InterPro" id="IPR014782">
    <property type="entry name" value="Peptidase_M1_dom"/>
</dbReference>
<keyword evidence="5" id="KW-0804">Transcription</keyword>